<evidence type="ECO:0000313" key="6">
    <source>
        <dbReference type="EMBL" id="RGO34389.1"/>
    </source>
</evidence>
<dbReference type="InterPro" id="IPR012893">
    <property type="entry name" value="HipA-like_C"/>
</dbReference>
<dbReference type="PANTHER" id="PTHR37419">
    <property type="entry name" value="SERINE/THREONINE-PROTEIN KINASE TOXIN HIPA"/>
    <property type="match status" value="1"/>
</dbReference>
<feature type="domain" description="HipA-like C-terminal" evidence="4">
    <location>
        <begin position="158"/>
        <end position="365"/>
    </location>
</feature>
<dbReference type="EMBL" id="QSVN01000002">
    <property type="protein sequence ID" value="RGO34389.1"/>
    <property type="molecule type" value="Genomic_DNA"/>
</dbReference>
<dbReference type="Proteomes" id="UP000261285">
    <property type="component" value="Unassembled WGS sequence"/>
</dbReference>
<dbReference type="GO" id="GO:0004674">
    <property type="term" value="F:protein serine/threonine kinase activity"/>
    <property type="evidence" value="ECO:0007669"/>
    <property type="project" value="TreeGrafter"/>
</dbReference>
<dbReference type="GO" id="GO:0005829">
    <property type="term" value="C:cytosol"/>
    <property type="evidence" value="ECO:0007669"/>
    <property type="project" value="TreeGrafter"/>
</dbReference>
<name>A0A3E5GHL0_9FIRM</name>
<dbReference type="AlphaFoldDB" id="A0A3E5GHL0"/>
<evidence type="ECO:0000313" key="7">
    <source>
        <dbReference type="Proteomes" id="UP000261285"/>
    </source>
</evidence>
<proteinExistence type="inferred from homology"/>
<sequence length="380" mass="43309">MKQDNALQVYYDEKLVGTLAMTADHKAAFQYDDEWLENGFAISPFSLPLKKQVFVPTKDYFGGLFGVFADSLPDNWGNLLLNRLLRKHKQNPDDLTVLDRLAIVGKSGMGALTYFPEKKFAEQKQFANLDQLAEECQKILKTEYSDKLDELYYLGGTSGGARPKIMTTIDNEEWIIKFPAHVDGVDAGKMEYDYSCCARKCGIVMTETKLFHSDKCKGYFGTKRFDRPSGKDRVHMLTAAALLELDFEQPSLDYHSLMKLTKILTRDESEDVENMFRRMCFNVFAHNRDDHSKNFTYLYNEKNDSWHLSPAYDLTYSNTYYGEHTTTVDGNGRNPGKKELLAVGLEAGMKKDNCIKIIDSIQTCVKEMLGNHWVAIGDGE</sequence>
<feature type="domain" description="HipA N-terminal subdomain 1" evidence="5">
    <location>
        <begin position="7"/>
        <end position="114"/>
    </location>
</feature>
<dbReference type="InterPro" id="IPR052028">
    <property type="entry name" value="HipA_Ser/Thr_kinase"/>
</dbReference>
<dbReference type="RefSeq" id="WP_117597364.1">
    <property type="nucleotide sequence ID" value="NZ_CABMEZ010000002.1"/>
</dbReference>
<dbReference type="NCBIfam" id="TIGR03071">
    <property type="entry name" value="couple_hipA"/>
    <property type="match status" value="1"/>
</dbReference>
<evidence type="ECO:0000256" key="3">
    <source>
        <dbReference type="ARBA" id="ARBA00022777"/>
    </source>
</evidence>
<comment type="similarity">
    <text evidence="1">Belongs to the HipA Ser/Thr kinase family.</text>
</comment>
<keyword evidence="3" id="KW-0418">Kinase</keyword>
<protein>
    <submittedName>
        <fullName evidence="6">Type II toxin-antitoxin system HipA family toxin</fullName>
    </submittedName>
</protein>
<evidence type="ECO:0000256" key="1">
    <source>
        <dbReference type="ARBA" id="ARBA00010164"/>
    </source>
</evidence>
<organism evidence="6 7">
    <name type="scientific">Dorea longicatena</name>
    <dbReference type="NCBI Taxonomy" id="88431"/>
    <lineage>
        <taxon>Bacteria</taxon>
        <taxon>Bacillati</taxon>
        <taxon>Bacillota</taxon>
        <taxon>Clostridia</taxon>
        <taxon>Lachnospirales</taxon>
        <taxon>Lachnospiraceae</taxon>
        <taxon>Dorea</taxon>
    </lineage>
</organism>
<dbReference type="InterPro" id="IPR017508">
    <property type="entry name" value="HipA_N1"/>
</dbReference>
<comment type="caution">
    <text evidence="6">The sequence shown here is derived from an EMBL/GenBank/DDBJ whole genome shotgun (WGS) entry which is preliminary data.</text>
</comment>
<dbReference type="PANTHER" id="PTHR37419:SF8">
    <property type="entry name" value="TOXIN YJJJ"/>
    <property type="match status" value="1"/>
</dbReference>
<dbReference type="Pfam" id="PF13657">
    <property type="entry name" value="Couple_hipA"/>
    <property type="match status" value="1"/>
</dbReference>
<keyword evidence="2" id="KW-0808">Transferase</keyword>
<dbReference type="Pfam" id="PF07804">
    <property type="entry name" value="HipA_C"/>
    <property type="match status" value="1"/>
</dbReference>
<accession>A0A3E5GHL0</accession>
<evidence type="ECO:0000256" key="2">
    <source>
        <dbReference type="ARBA" id="ARBA00022679"/>
    </source>
</evidence>
<gene>
    <name evidence="6" type="ORF">DXB16_02525</name>
</gene>
<reference evidence="6 7" key="1">
    <citation type="submission" date="2018-08" db="EMBL/GenBank/DDBJ databases">
        <title>A genome reference for cultivated species of the human gut microbiota.</title>
        <authorList>
            <person name="Zou Y."/>
            <person name="Xue W."/>
            <person name="Luo G."/>
        </authorList>
    </citation>
    <scope>NUCLEOTIDE SEQUENCE [LARGE SCALE GENOMIC DNA]</scope>
    <source>
        <strain evidence="6 7">OM02-16</strain>
    </source>
</reference>
<evidence type="ECO:0000259" key="5">
    <source>
        <dbReference type="Pfam" id="PF13657"/>
    </source>
</evidence>
<evidence type="ECO:0000259" key="4">
    <source>
        <dbReference type="Pfam" id="PF07804"/>
    </source>
</evidence>
<dbReference type="Gene3D" id="1.10.1070.20">
    <property type="match status" value="1"/>
</dbReference>